<dbReference type="EC" id="1.14.14.46" evidence="4"/>
<keyword evidence="3" id="KW-0408">Iron</keyword>
<evidence type="ECO:0000313" key="4">
    <source>
        <dbReference type="EMBL" id="VVO22994.1"/>
    </source>
</evidence>
<dbReference type="Gene3D" id="1.10.630.10">
    <property type="entry name" value="Cytochrome P450"/>
    <property type="match status" value="1"/>
</dbReference>
<dbReference type="InterPro" id="IPR017972">
    <property type="entry name" value="Cyt_P450_CS"/>
</dbReference>
<dbReference type="GO" id="GO:0016705">
    <property type="term" value="F:oxidoreductase activity, acting on paired donors, with incorporation or reduction of molecular oxygen"/>
    <property type="evidence" value="ECO:0007669"/>
    <property type="project" value="InterPro"/>
</dbReference>
<dbReference type="InterPro" id="IPR002397">
    <property type="entry name" value="Cyt_P450_B"/>
</dbReference>
<evidence type="ECO:0000256" key="3">
    <source>
        <dbReference type="RuleBase" id="RU000461"/>
    </source>
</evidence>
<keyword evidence="3 4" id="KW-0560">Oxidoreductase</keyword>
<dbReference type="PRINTS" id="PR00359">
    <property type="entry name" value="BP450"/>
</dbReference>
<comment type="cofactor">
    <cofactor evidence="1">
        <name>heme</name>
        <dbReference type="ChEBI" id="CHEBI:30413"/>
    </cofactor>
</comment>
<accession>A0A5E7E8I4</accession>
<dbReference type="EMBL" id="CABVHX010000023">
    <property type="protein sequence ID" value="VVO22994.1"/>
    <property type="molecule type" value="Genomic_DNA"/>
</dbReference>
<dbReference type="CDD" id="cd11036">
    <property type="entry name" value="AknT-like"/>
    <property type="match status" value="1"/>
</dbReference>
<dbReference type="PANTHER" id="PTHR46696">
    <property type="entry name" value="P450, PUTATIVE (EUROFUNG)-RELATED"/>
    <property type="match status" value="1"/>
</dbReference>
<dbReference type="InterPro" id="IPR036396">
    <property type="entry name" value="Cyt_P450_sf"/>
</dbReference>
<evidence type="ECO:0000256" key="1">
    <source>
        <dbReference type="ARBA" id="ARBA00001971"/>
    </source>
</evidence>
<dbReference type="GO" id="GO:0020037">
    <property type="term" value="F:heme binding"/>
    <property type="evidence" value="ECO:0007669"/>
    <property type="project" value="InterPro"/>
</dbReference>
<dbReference type="RefSeq" id="WP_150604584.1">
    <property type="nucleotide sequence ID" value="NZ_CABVHX010000023.1"/>
</dbReference>
<evidence type="ECO:0000256" key="2">
    <source>
        <dbReference type="ARBA" id="ARBA00010617"/>
    </source>
</evidence>
<dbReference type="PANTHER" id="PTHR46696:SF1">
    <property type="entry name" value="CYTOCHROME P450 YJIB-RELATED"/>
    <property type="match status" value="1"/>
</dbReference>
<keyword evidence="3" id="KW-0479">Metal-binding</keyword>
<dbReference type="GO" id="GO:0004497">
    <property type="term" value="F:monooxygenase activity"/>
    <property type="evidence" value="ECO:0007669"/>
    <property type="project" value="UniProtKB-KW"/>
</dbReference>
<name>A0A5E7E8I4_PSEFL</name>
<sequence>MDPIIAATQADPYPYYATLRGMGGLTFDPELKLWVASSARAVCAVLAHPDCHVRPALEPIPKAISQGMAGKVFGQLMRMNDGERQRCPRSAFEPALGSIDQDDVSARVSARLMTTDADGLYSAMFRGPVCVVAALLGFTPAQARTISALTADFAACLSPLSNELQRVAADVAAQKLHGHFTELLAEPDVHSALLTGIGQRFDGDESILIANLIGLCSQTFEACAGLIGNALLALRRQPELREAPMDSLLAEVQRFDPSVQNTRRFVAAACDIDGVRLEAGAVILVLLAAANRDPALNEDPDELVWDRPNRRSFSFGSGRHQCPGQALAMSIASATVREILNHGIELDRLNWHYRPSLNGRIPLFSLRDHTGSASFTNPL</sequence>
<dbReference type="PROSITE" id="PS00086">
    <property type="entry name" value="CYTOCHROME_P450"/>
    <property type="match status" value="1"/>
</dbReference>
<evidence type="ECO:0000313" key="5">
    <source>
        <dbReference type="Proteomes" id="UP000325375"/>
    </source>
</evidence>
<organism evidence="4 5">
    <name type="scientific">Pseudomonas fluorescens</name>
    <dbReference type="NCBI Taxonomy" id="294"/>
    <lineage>
        <taxon>Bacteria</taxon>
        <taxon>Pseudomonadati</taxon>
        <taxon>Pseudomonadota</taxon>
        <taxon>Gammaproteobacteria</taxon>
        <taxon>Pseudomonadales</taxon>
        <taxon>Pseudomonadaceae</taxon>
        <taxon>Pseudomonas</taxon>
    </lineage>
</organism>
<dbReference type="Proteomes" id="UP000325375">
    <property type="component" value="Unassembled WGS sequence"/>
</dbReference>
<dbReference type="SUPFAM" id="SSF48264">
    <property type="entry name" value="Cytochrome P450"/>
    <property type="match status" value="1"/>
</dbReference>
<keyword evidence="3" id="KW-0349">Heme</keyword>
<dbReference type="Pfam" id="PF00067">
    <property type="entry name" value="p450"/>
    <property type="match status" value="1"/>
</dbReference>
<gene>
    <name evidence="4" type="primary">bioI</name>
    <name evidence="4" type="ORF">PS718_04367</name>
</gene>
<dbReference type="GO" id="GO:0005506">
    <property type="term" value="F:iron ion binding"/>
    <property type="evidence" value="ECO:0007669"/>
    <property type="project" value="InterPro"/>
</dbReference>
<protein>
    <submittedName>
        <fullName evidence="4">Biotin biosynthesis cytochrome P450</fullName>
        <ecNumber evidence="4">1.14.14.46</ecNumber>
    </submittedName>
</protein>
<comment type="similarity">
    <text evidence="2 3">Belongs to the cytochrome P450 family.</text>
</comment>
<dbReference type="AlphaFoldDB" id="A0A5E7E8I4"/>
<proteinExistence type="inferred from homology"/>
<reference evidence="4 5" key="1">
    <citation type="submission" date="2019-09" db="EMBL/GenBank/DDBJ databases">
        <authorList>
            <person name="Chandra G."/>
            <person name="Truman W A."/>
        </authorList>
    </citation>
    <scope>NUCLEOTIDE SEQUENCE [LARGE SCALE GENOMIC DNA]</scope>
    <source>
        <strain evidence="4">PS718</strain>
    </source>
</reference>
<dbReference type="InterPro" id="IPR001128">
    <property type="entry name" value="Cyt_P450"/>
</dbReference>
<keyword evidence="3" id="KW-0503">Monooxygenase</keyword>